<dbReference type="OMA" id="ILGHAIC"/>
<feature type="signal peptide" evidence="6">
    <location>
        <begin position="1"/>
        <end position="20"/>
    </location>
</feature>
<dbReference type="FunCoup" id="I2H8F0">
    <property type="interactions" value="714"/>
</dbReference>
<evidence type="ECO:0000256" key="1">
    <source>
        <dbReference type="ARBA" id="ARBA00004141"/>
    </source>
</evidence>
<evidence type="ECO:0000256" key="4">
    <source>
        <dbReference type="ARBA" id="ARBA00022989"/>
    </source>
</evidence>
<dbReference type="PROSITE" id="PS01214">
    <property type="entry name" value="UPF0016"/>
    <property type="match status" value="1"/>
</dbReference>
<keyword evidence="4 6" id="KW-1133">Transmembrane helix</keyword>
<dbReference type="HOGENOM" id="CLU_040186_0_0_1"/>
<dbReference type="OrthoDB" id="442680at2759"/>
<feature type="transmembrane region" description="Helical" evidence="6">
    <location>
        <begin position="190"/>
        <end position="211"/>
    </location>
</feature>
<dbReference type="GO" id="GO:0015369">
    <property type="term" value="F:calcium:proton antiporter activity"/>
    <property type="evidence" value="ECO:0007669"/>
    <property type="project" value="EnsemblFungi"/>
</dbReference>
<dbReference type="Proteomes" id="UP000002866">
    <property type="component" value="Chromosome 8"/>
</dbReference>
<dbReference type="Pfam" id="PF01169">
    <property type="entry name" value="GDT1"/>
    <property type="match status" value="2"/>
</dbReference>
<gene>
    <name evidence="7" type="primary">TBLA0H03700</name>
    <name evidence="7" type="ORF">TBLA_0H03700</name>
</gene>
<organism evidence="7 8">
    <name type="scientific">Henningerozyma blattae (strain ATCC 34711 / CBS 6284 / DSM 70876 / NBRC 10599 / NRRL Y-10934 / UCD 77-7)</name>
    <name type="common">Yeast</name>
    <name type="synonym">Tetrapisispora blattae</name>
    <dbReference type="NCBI Taxonomy" id="1071380"/>
    <lineage>
        <taxon>Eukaryota</taxon>
        <taxon>Fungi</taxon>
        <taxon>Dikarya</taxon>
        <taxon>Ascomycota</taxon>
        <taxon>Saccharomycotina</taxon>
        <taxon>Saccharomycetes</taxon>
        <taxon>Saccharomycetales</taxon>
        <taxon>Saccharomycetaceae</taxon>
        <taxon>Henningerozyma</taxon>
    </lineage>
</organism>
<evidence type="ECO:0000256" key="6">
    <source>
        <dbReference type="RuleBase" id="RU365102"/>
    </source>
</evidence>
<comment type="similarity">
    <text evidence="2 6">Belongs to the GDT1 family.</text>
</comment>
<dbReference type="GO" id="GO:0032472">
    <property type="term" value="P:Golgi calcium ion transport"/>
    <property type="evidence" value="ECO:0007669"/>
    <property type="project" value="TreeGrafter"/>
</dbReference>
<evidence type="ECO:0000256" key="5">
    <source>
        <dbReference type="ARBA" id="ARBA00023136"/>
    </source>
</evidence>
<dbReference type="eggNOG" id="KOG2881">
    <property type="taxonomic scope" value="Eukaryota"/>
</dbReference>
<dbReference type="STRING" id="1071380.I2H8F0"/>
<accession>I2H8F0</accession>
<dbReference type="RefSeq" id="XP_004182171.1">
    <property type="nucleotide sequence ID" value="XM_004182123.1"/>
</dbReference>
<dbReference type="InParanoid" id="I2H8F0"/>
<dbReference type="GO" id="GO:0032468">
    <property type="term" value="P:Golgi calcium ion homeostasis"/>
    <property type="evidence" value="ECO:0007669"/>
    <property type="project" value="EnsemblFungi"/>
</dbReference>
<keyword evidence="3 6" id="KW-0812">Transmembrane</keyword>
<feature type="chain" id="PRO_5003660324" description="GDT1 family protein" evidence="6">
    <location>
        <begin position="21"/>
        <end position="289"/>
    </location>
</feature>
<evidence type="ECO:0000313" key="7">
    <source>
        <dbReference type="EMBL" id="CCH62652.1"/>
    </source>
</evidence>
<dbReference type="InterPro" id="IPR049555">
    <property type="entry name" value="GDT1-like_CS"/>
</dbReference>
<evidence type="ECO:0000313" key="8">
    <source>
        <dbReference type="Proteomes" id="UP000002866"/>
    </source>
</evidence>
<dbReference type="GO" id="GO:0000329">
    <property type="term" value="C:fungal-type vacuole membrane"/>
    <property type="evidence" value="ECO:0007669"/>
    <property type="project" value="TreeGrafter"/>
</dbReference>
<evidence type="ECO:0000256" key="2">
    <source>
        <dbReference type="ARBA" id="ARBA00009190"/>
    </source>
</evidence>
<dbReference type="PANTHER" id="PTHR12608:SF1">
    <property type="entry name" value="TRANSMEMBRANE PROTEIN 165"/>
    <property type="match status" value="1"/>
</dbReference>
<name>I2H8F0_HENB6</name>
<dbReference type="GeneID" id="14497809"/>
<dbReference type="InterPro" id="IPR001727">
    <property type="entry name" value="GDT1-like"/>
</dbReference>
<dbReference type="PANTHER" id="PTHR12608">
    <property type="entry name" value="TRANSMEMBRANE PROTEIN HTP-1 RELATED"/>
    <property type="match status" value="1"/>
</dbReference>
<reference evidence="7 8" key="1">
    <citation type="journal article" date="2011" name="Proc. Natl. Acad. Sci. U.S.A.">
        <title>Evolutionary erosion of yeast sex chromosomes by mating-type switching accidents.</title>
        <authorList>
            <person name="Gordon J.L."/>
            <person name="Armisen D."/>
            <person name="Proux-Wera E."/>
            <person name="Oheigeartaigh S.S."/>
            <person name="Byrne K.P."/>
            <person name="Wolfe K.H."/>
        </authorList>
    </citation>
    <scope>NUCLEOTIDE SEQUENCE [LARGE SCALE GENOMIC DNA]</scope>
    <source>
        <strain evidence="8">ATCC 34711 / CBS 6284 / DSM 70876 / NBRC 10599 / NRRL Y-10934 / UCD 77-7</strain>
    </source>
</reference>
<dbReference type="GO" id="GO:0030026">
    <property type="term" value="P:intracellular manganese ion homeostasis"/>
    <property type="evidence" value="ECO:0007669"/>
    <property type="project" value="EnsemblFungi"/>
</dbReference>
<comment type="subcellular location">
    <subcellularLocation>
        <location evidence="1 6">Membrane</location>
        <topology evidence="1 6">Multi-pass membrane protein</topology>
    </subcellularLocation>
</comment>
<proteinExistence type="inferred from homology"/>
<keyword evidence="5 6" id="KW-0472">Membrane</keyword>
<dbReference type="GO" id="GO:0005801">
    <property type="term" value="C:cis-Golgi network"/>
    <property type="evidence" value="ECO:0007669"/>
    <property type="project" value="EnsemblFungi"/>
</dbReference>
<protein>
    <recommendedName>
        <fullName evidence="6">GDT1 family protein</fullName>
    </recommendedName>
</protein>
<feature type="transmembrane region" description="Helical" evidence="6">
    <location>
        <begin position="264"/>
        <end position="282"/>
    </location>
</feature>
<feature type="transmembrane region" description="Helical" evidence="6">
    <location>
        <begin position="55"/>
        <end position="78"/>
    </location>
</feature>
<dbReference type="GO" id="GO:0010486">
    <property type="term" value="F:manganese:proton antiporter activity"/>
    <property type="evidence" value="ECO:0007669"/>
    <property type="project" value="EnsemblFungi"/>
</dbReference>
<feature type="transmembrane region" description="Helical" evidence="6">
    <location>
        <begin position="116"/>
        <end position="134"/>
    </location>
</feature>
<sequence length="289" mass="31020">MKSAARLFYLVITLLPLVASQLVDSAMTGTTEATRPTVSTNNNNDGSPVKGYQSFLMAISMISASEIGDKTFLIAALMAMRNSRWIVFSASATSLAIMTVLSGLAGHTFVSFIPEYMAKLLAAGLFFVFGYKLCKEGLAMDKNTGVEEELAEVEEELAADSINAQNDSIESGTKGPKQPETAAQKFTSQIYNLASLVLSPLWIQIFVMIFLAEFGDRSQISIIALASDSQYWYVIAGAVIGHIACTGVAIIGGMLLAGKISLRNVTLAGSACFFLFGIIYLYDAVSTYE</sequence>
<keyword evidence="6" id="KW-0732">Signal</keyword>
<feature type="transmembrane region" description="Helical" evidence="6">
    <location>
        <begin position="231"/>
        <end position="257"/>
    </location>
</feature>
<keyword evidence="8" id="KW-1185">Reference proteome</keyword>
<feature type="transmembrane region" description="Helical" evidence="6">
    <location>
        <begin position="85"/>
        <end position="110"/>
    </location>
</feature>
<dbReference type="AlphaFoldDB" id="I2H8F0"/>
<dbReference type="GO" id="GO:0005797">
    <property type="term" value="C:Golgi medial cisterna"/>
    <property type="evidence" value="ECO:0007669"/>
    <property type="project" value="EnsemblFungi"/>
</dbReference>
<evidence type="ECO:0000256" key="3">
    <source>
        <dbReference type="ARBA" id="ARBA00022692"/>
    </source>
</evidence>
<dbReference type="KEGG" id="tbl:TBLA_0H03700"/>
<dbReference type="EMBL" id="HE806323">
    <property type="protein sequence ID" value="CCH62652.1"/>
    <property type="molecule type" value="Genomic_DNA"/>
</dbReference>